<organism evidence="2 3">
    <name type="scientific">Rhodocollybia butyracea</name>
    <dbReference type="NCBI Taxonomy" id="206335"/>
    <lineage>
        <taxon>Eukaryota</taxon>
        <taxon>Fungi</taxon>
        <taxon>Dikarya</taxon>
        <taxon>Basidiomycota</taxon>
        <taxon>Agaricomycotina</taxon>
        <taxon>Agaricomycetes</taxon>
        <taxon>Agaricomycetidae</taxon>
        <taxon>Agaricales</taxon>
        <taxon>Marasmiineae</taxon>
        <taxon>Omphalotaceae</taxon>
        <taxon>Rhodocollybia</taxon>
    </lineage>
</organism>
<evidence type="ECO:0000256" key="1">
    <source>
        <dbReference type="SAM" id="MobiDB-lite"/>
    </source>
</evidence>
<gene>
    <name evidence="2" type="ORF">BDP27DRAFT_1336943</name>
</gene>
<sequence>MADDQDIVKCPFCRDLLDKKQLSTHIRQAHKDAVSLNFYVDTAAQTLPCPTLNNQKAFGCPFGRISSCKFSAGPLKLFIHIQDDHKVIPLYYREVAGCPLYPLDFLDREPREKSEEPLRLPPPPPSLDPVQPGTVAHLKPSSLVVVDLATLPMAFNTYVRSRQPGKGVTSSEILDFFKMVPDLVRGLGSSPPSIGRDGLPSPPQSSPKHSRTHRVDAPPSPNSPLRRIAVPRDRATFSESPRLSLRRTNRFIPPQPASSPPEVAPSPPAPIPLEIYDPTRTNDQGKSYLLPNGTTVEYRKLQAAGWIRFANIPLDSIKKYSFNGEKGPRAVLKRGRCGRDAYHCSGPMSGEYSNYYVHFRQVMKTPPNTCVFCYCPFSKEWGPTFNHPVAKIMKGYRCDGREKYQDLYRGLVYIIFRCSPLRRAIFKWLGDATIADKFVSTTDWARWLATPSSKGFTPLVNYFVIVWAFLEMHEAKLLPQGPMEFDDIENDPPLFSVAQHA</sequence>
<dbReference type="EMBL" id="JADNRY010000178">
    <property type="protein sequence ID" value="KAF9062255.1"/>
    <property type="molecule type" value="Genomic_DNA"/>
</dbReference>
<dbReference type="AlphaFoldDB" id="A0A9P5PHM0"/>
<protein>
    <submittedName>
        <fullName evidence="2">Uncharacterized protein</fullName>
    </submittedName>
</protein>
<comment type="caution">
    <text evidence="2">The sequence shown here is derived from an EMBL/GenBank/DDBJ whole genome shotgun (WGS) entry which is preliminary data.</text>
</comment>
<accession>A0A9P5PHM0</accession>
<evidence type="ECO:0000313" key="3">
    <source>
        <dbReference type="Proteomes" id="UP000772434"/>
    </source>
</evidence>
<proteinExistence type="predicted"/>
<name>A0A9P5PHM0_9AGAR</name>
<feature type="region of interest" description="Disordered" evidence="1">
    <location>
        <begin position="111"/>
        <end position="134"/>
    </location>
</feature>
<dbReference type="OrthoDB" id="3066611at2759"/>
<feature type="region of interest" description="Disordered" evidence="1">
    <location>
        <begin position="187"/>
        <end position="269"/>
    </location>
</feature>
<dbReference type="Proteomes" id="UP000772434">
    <property type="component" value="Unassembled WGS sequence"/>
</dbReference>
<reference evidence="2" key="1">
    <citation type="submission" date="2020-11" db="EMBL/GenBank/DDBJ databases">
        <authorList>
            <consortium name="DOE Joint Genome Institute"/>
            <person name="Ahrendt S."/>
            <person name="Riley R."/>
            <person name="Andreopoulos W."/>
            <person name="Labutti K."/>
            <person name="Pangilinan J."/>
            <person name="Ruiz-Duenas F.J."/>
            <person name="Barrasa J.M."/>
            <person name="Sanchez-Garcia M."/>
            <person name="Camarero S."/>
            <person name="Miyauchi S."/>
            <person name="Serrano A."/>
            <person name="Linde D."/>
            <person name="Babiker R."/>
            <person name="Drula E."/>
            <person name="Ayuso-Fernandez I."/>
            <person name="Pacheco R."/>
            <person name="Padilla G."/>
            <person name="Ferreira P."/>
            <person name="Barriuso J."/>
            <person name="Kellner H."/>
            <person name="Castanera R."/>
            <person name="Alfaro M."/>
            <person name="Ramirez L."/>
            <person name="Pisabarro A.G."/>
            <person name="Kuo A."/>
            <person name="Tritt A."/>
            <person name="Lipzen A."/>
            <person name="He G."/>
            <person name="Yan M."/>
            <person name="Ng V."/>
            <person name="Cullen D."/>
            <person name="Martin F."/>
            <person name="Rosso M.-N."/>
            <person name="Henrissat B."/>
            <person name="Hibbett D."/>
            <person name="Martinez A.T."/>
            <person name="Grigoriev I.V."/>
        </authorList>
    </citation>
    <scope>NUCLEOTIDE SEQUENCE</scope>
    <source>
        <strain evidence="2">AH 40177</strain>
    </source>
</reference>
<keyword evidence="3" id="KW-1185">Reference proteome</keyword>
<feature type="compositionally biased region" description="Pro residues" evidence="1">
    <location>
        <begin position="253"/>
        <end position="269"/>
    </location>
</feature>
<evidence type="ECO:0000313" key="2">
    <source>
        <dbReference type="EMBL" id="KAF9062255.1"/>
    </source>
</evidence>